<dbReference type="Gene3D" id="1.10.357.10">
    <property type="entry name" value="Tetracycline Repressor, domain 2"/>
    <property type="match status" value="1"/>
</dbReference>
<comment type="caution">
    <text evidence="6">The sequence shown here is derived from an EMBL/GenBank/DDBJ whole genome shotgun (WGS) entry which is preliminary data.</text>
</comment>
<dbReference type="InterPro" id="IPR050109">
    <property type="entry name" value="HTH-type_TetR-like_transc_reg"/>
</dbReference>
<dbReference type="Pfam" id="PF19352">
    <property type="entry name" value="TetR_C_38"/>
    <property type="match status" value="1"/>
</dbReference>
<reference evidence="7" key="1">
    <citation type="submission" date="2018-08" db="EMBL/GenBank/DDBJ databases">
        <authorList>
            <person name="Kim S.-J."/>
            <person name="Jung G.-Y."/>
        </authorList>
    </citation>
    <scope>NUCLEOTIDE SEQUENCE [LARGE SCALE GENOMIC DNA]</scope>
    <source>
        <strain evidence="7">GY_G</strain>
    </source>
</reference>
<keyword evidence="3" id="KW-0804">Transcription</keyword>
<protein>
    <submittedName>
        <fullName evidence="6">TetR/AcrR family transcriptional regulator</fullName>
    </submittedName>
</protein>
<evidence type="ECO:0000313" key="6">
    <source>
        <dbReference type="EMBL" id="RDV06626.1"/>
    </source>
</evidence>
<accession>A0A371BGA3</accession>
<evidence type="ECO:0000256" key="2">
    <source>
        <dbReference type="ARBA" id="ARBA00023125"/>
    </source>
</evidence>
<evidence type="ECO:0000313" key="7">
    <source>
        <dbReference type="Proteomes" id="UP000263833"/>
    </source>
</evidence>
<evidence type="ECO:0000256" key="4">
    <source>
        <dbReference type="PROSITE-ProRule" id="PRU00335"/>
    </source>
</evidence>
<dbReference type="SUPFAM" id="SSF46689">
    <property type="entry name" value="Homeodomain-like"/>
    <property type="match status" value="1"/>
</dbReference>
<keyword evidence="2 4" id="KW-0238">DNA-binding</keyword>
<dbReference type="PANTHER" id="PTHR30055:SF234">
    <property type="entry name" value="HTH-TYPE TRANSCRIPTIONAL REGULATOR BETI"/>
    <property type="match status" value="1"/>
</dbReference>
<feature type="DNA-binding region" description="H-T-H motif" evidence="4">
    <location>
        <begin position="57"/>
        <end position="76"/>
    </location>
</feature>
<dbReference type="GO" id="GO:0000976">
    <property type="term" value="F:transcription cis-regulatory region binding"/>
    <property type="evidence" value="ECO:0007669"/>
    <property type="project" value="TreeGrafter"/>
</dbReference>
<dbReference type="InterPro" id="IPR009057">
    <property type="entry name" value="Homeodomain-like_sf"/>
</dbReference>
<evidence type="ECO:0000256" key="3">
    <source>
        <dbReference type="ARBA" id="ARBA00023163"/>
    </source>
</evidence>
<keyword evidence="1" id="KW-0805">Transcription regulation</keyword>
<keyword evidence="7" id="KW-1185">Reference proteome</keyword>
<name>A0A371BGA3_9SPHN</name>
<evidence type="ECO:0000259" key="5">
    <source>
        <dbReference type="PROSITE" id="PS50977"/>
    </source>
</evidence>
<dbReference type="GO" id="GO:0003700">
    <property type="term" value="F:DNA-binding transcription factor activity"/>
    <property type="evidence" value="ECO:0007669"/>
    <property type="project" value="TreeGrafter"/>
</dbReference>
<feature type="domain" description="HTH tetR-type" evidence="5">
    <location>
        <begin position="34"/>
        <end position="94"/>
    </location>
</feature>
<sequence>MEGRSMLNKFVSGSVVLDTALHNQIGQKIGSKGLRTRQKLIETTIELLETHGLRDLSVADIARAASTSPATFYVYFEGVPEVLLAALEHVTQSTPELVKMAEENWSELGQQDRARRFVELYCAHWWRWRTVFRCRNLASEEGDIRFQEARRQSVAPLIEALTGQIMRAQSKGLVPDNLSPRASAGAILTLLERLAAVGPLTPEQPDMSFETLKDAAAYMVAALTVGR</sequence>
<dbReference type="OrthoDB" id="4265761at2"/>
<evidence type="ECO:0000256" key="1">
    <source>
        <dbReference type="ARBA" id="ARBA00023015"/>
    </source>
</evidence>
<proteinExistence type="predicted"/>
<dbReference type="Pfam" id="PF00440">
    <property type="entry name" value="TetR_N"/>
    <property type="match status" value="1"/>
</dbReference>
<dbReference type="Proteomes" id="UP000263833">
    <property type="component" value="Unassembled WGS sequence"/>
</dbReference>
<dbReference type="Gene3D" id="1.10.10.60">
    <property type="entry name" value="Homeodomain-like"/>
    <property type="match status" value="1"/>
</dbReference>
<dbReference type="PANTHER" id="PTHR30055">
    <property type="entry name" value="HTH-TYPE TRANSCRIPTIONAL REGULATOR RUTR"/>
    <property type="match status" value="1"/>
</dbReference>
<dbReference type="PROSITE" id="PS50977">
    <property type="entry name" value="HTH_TETR_2"/>
    <property type="match status" value="1"/>
</dbReference>
<dbReference type="InterPro" id="IPR011075">
    <property type="entry name" value="TetR_C"/>
</dbReference>
<dbReference type="InterPro" id="IPR001647">
    <property type="entry name" value="HTH_TetR"/>
</dbReference>
<dbReference type="EMBL" id="QRGP01000001">
    <property type="protein sequence ID" value="RDV06626.1"/>
    <property type="molecule type" value="Genomic_DNA"/>
</dbReference>
<gene>
    <name evidence="6" type="ORF">DXH95_04185</name>
</gene>
<dbReference type="InterPro" id="IPR036271">
    <property type="entry name" value="Tet_transcr_reg_TetR-rel_C_sf"/>
</dbReference>
<dbReference type="AlphaFoldDB" id="A0A371BGA3"/>
<dbReference type="SUPFAM" id="SSF48498">
    <property type="entry name" value="Tetracyclin repressor-like, C-terminal domain"/>
    <property type="match status" value="1"/>
</dbReference>
<organism evidence="6 7">
    <name type="scientific">Sphingorhabdus pulchriflava</name>
    <dbReference type="NCBI Taxonomy" id="2292257"/>
    <lineage>
        <taxon>Bacteria</taxon>
        <taxon>Pseudomonadati</taxon>
        <taxon>Pseudomonadota</taxon>
        <taxon>Alphaproteobacteria</taxon>
        <taxon>Sphingomonadales</taxon>
        <taxon>Sphingomonadaceae</taxon>
        <taxon>Sphingorhabdus</taxon>
    </lineage>
</organism>